<sequence>MDPMLPVLKVLAGADTIVSTGTPVRVRILPGADHGFDQRIHAVLSTSASIQRPQRGWPRA</sequence>
<reference evidence="2" key="1">
    <citation type="journal article" date="2019" name="Int. J. Syst. Evol. Microbiol.">
        <title>The Global Catalogue of Microorganisms (GCM) 10K type strain sequencing project: providing services to taxonomists for standard genome sequencing and annotation.</title>
        <authorList>
            <consortium name="The Broad Institute Genomics Platform"/>
            <consortium name="The Broad Institute Genome Sequencing Center for Infectious Disease"/>
            <person name="Wu L."/>
            <person name="Ma J."/>
        </authorList>
    </citation>
    <scope>NUCLEOTIDE SEQUENCE [LARGE SCALE GENOMIC DNA]</scope>
    <source>
        <strain evidence="2">KACC 11588</strain>
    </source>
</reference>
<protein>
    <submittedName>
        <fullName evidence="1">Uncharacterized protein</fullName>
    </submittedName>
</protein>
<proteinExistence type="predicted"/>
<keyword evidence="2" id="KW-1185">Reference proteome</keyword>
<accession>A0ABW0SA75</accession>
<evidence type="ECO:0000313" key="1">
    <source>
        <dbReference type="EMBL" id="MFC5565848.1"/>
    </source>
</evidence>
<dbReference type="RefSeq" id="WP_209838634.1">
    <property type="nucleotide sequence ID" value="NZ_JAGGJP010000003.1"/>
</dbReference>
<evidence type="ECO:0000313" key="2">
    <source>
        <dbReference type="Proteomes" id="UP001596056"/>
    </source>
</evidence>
<comment type="caution">
    <text evidence="1">The sequence shown here is derived from an EMBL/GenBank/DDBJ whole genome shotgun (WGS) entry which is preliminary data.</text>
</comment>
<name>A0ABW0SA75_9RHOB</name>
<gene>
    <name evidence="1" type="ORF">ACFPOC_05365</name>
</gene>
<dbReference type="EMBL" id="JBHSNA010000003">
    <property type="protein sequence ID" value="MFC5565848.1"/>
    <property type="molecule type" value="Genomic_DNA"/>
</dbReference>
<dbReference type="Proteomes" id="UP001596056">
    <property type="component" value="Unassembled WGS sequence"/>
</dbReference>
<organism evidence="1 2">
    <name type="scientific">Rubellimicrobium aerolatum</name>
    <dbReference type="NCBI Taxonomy" id="490979"/>
    <lineage>
        <taxon>Bacteria</taxon>
        <taxon>Pseudomonadati</taxon>
        <taxon>Pseudomonadota</taxon>
        <taxon>Alphaproteobacteria</taxon>
        <taxon>Rhodobacterales</taxon>
        <taxon>Roseobacteraceae</taxon>
        <taxon>Rubellimicrobium</taxon>
    </lineage>
</organism>